<sequence length="439" mass="43631">MAETQSTAPVRALRAPAQLTAVAAGAGAAGAGITLLALPLFLLWLVTPYAGGGLGDVLHLAACLWLLAHGGPLGRAGAPLGVAPLLVTAAVLTLLWRTARRAGQDAGRPASAACAIASGYLAVGAAAALAADGGGIRARPFADLVWMLLVIPPTVILGVRAGSGAEWRPLTDAARVVRGWGQYLGIWAVGVEQEEQGEQAGIEGRPSRWAFGFRAQWARWPRAEGARAGLAAALALLGAGGLVLLAGLVLSGGTAGSEAAQLAPDVPGQLALLLTCLALVPNAAVWGASYALGPGFSLGVGAHAYAWSAAQLPPLALPLLVAAPAPGRSAAGCAALALALAPGLTAGWFLRGTDGFVRTLQAALASALVAGACTAAATLLAGGVLGTDALSHVGPDPLLSGAAAAGWTFAAAVPTATLSHWVQTRRGRRGRSLPLSPTR</sequence>
<proteinExistence type="predicted"/>
<keyword evidence="1" id="KW-1133">Transmembrane helix</keyword>
<feature type="transmembrane region" description="Helical" evidence="1">
    <location>
        <begin position="270"/>
        <end position="292"/>
    </location>
</feature>
<feature type="transmembrane region" description="Helical" evidence="1">
    <location>
        <begin position="304"/>
        <end position="323"/>
    </location>
</feature>
<feature type="transmembrane region" description="Helical" evidence="1">
    <location>
        <begin position="329"/>
        <end position="350"/>
    </location>
</feature>
<reference evidence="3" key="1">
    <citation type="journal article" date="2019" name="Int. J. Syst. Evol. Microbiol.">
        <title>The Global Catalogue of Microorganisms (GCM) 10K type strain sequencing project: providing services to taxonomists for standard genome sequencing and annotation.</title>
        <authorList>
            <consortium name="The Broad Institute Genomics Platform"/>
            <consortium name="The Broad Institute Genome Sequencing Center for Infectious Disease"/>
            <person name="Wu L."/>
            <person name="Ma J."/>
        </authorList>
    </citation>
    <scope>NUCLEOTIDE SEQUENCE [LARGE SCALE GENOMIC DNA]</scope>
    <source>
        <strain evidence="3">JCM 4816</strain>
    </source>
</reference>
<dbReference type="InterPro" id="IPR045931">
    <property type="entry name" value="DUF6350"/>
</dbReference>
<keyword evidence="3" id="KW-1185">Reference proteome</keyword>
<dbReference type="RefSeq" id="WP_380580853.1">
    <property type="nucleotide sequence ID" value="NZ_JBHSQJ010000021.1"/>
</dbReference>
<keyword evidence="1" id="KW-0472">Membrane</keyword>
<feature type="transmembrane region" description="Helical" evidence="1">
    <location>
        <begin position="228"/>
        <end position="250"/>
    </location>
</feature>
<dbReference type="Proteomes" id="UP001596174">
    <property type="component" value="Unassembled WGS sequence"/>
</dbReference>
<feature type="transmembrane region" description="Helical" evidence="1">
    <location>
        <begin position="110"/>
        <end position="131"/>
    </location>
</feature>
<evidence type="ECO:0000313" key="2">
    <source>
        <dbReference type="EMBL" id="MFC5906939.1"/>
    </source>
</evidence>
<feature type="transmembrane region" description="Helical" evidence="1">
    <location>
        <begin position="21"/>
        <end position="43"/>
    </location>
</feature>
<organism evidence="2 3">
    <name type="scientific">Streptacidiphilus monticola</name>
    <dbReference type="NCBI Taxonomy" id="2161674"/>
    <lineage>
        <taxon>Bacteria</taxon>
        <taxon>Bacillati</taxon>
        <taxon>Actinomycetota</taxon>
        <taxon>Actinomycetes</taxon>
        <taxon>Kitasatosporales</taxon>
        <taxon>Streptomycetaceae</taxon>
        <taxon>Streptacidiphilus</taxon>
    </lineage>
</organism>
<evidence type="ECO:0000256" key="1">
    <source>
        <dbReference type="SAM" id="Phobius"/>
    </source>
</evidence>
<dbReference type="EMBL" id="JBHSQJ010000021">
    <property type="protein sequence ID" value="MFC5906939.1"/>
    <property type="molecule type" value="Genomic_DNA"/>
</dbReference>
<gene>
    <name evidence="2" type="ORF">ACFP3V_06890</name>
</gene>
<feature type="transmembrane region" description="Helical" evidence="1">
    <location>
        <begin position="80"/>
        <end position="98"/>
    </location>
</feature>
<accession>A0ABW1FXH7</accession>
<dbReference type="Pfam" id="PF19877">
    <property type="entry name" value="DUF6350"/>
    <property type="match status" value="1"/>
</dbReference>
<evidence type="ECO:0000313" key="3">
    <source>
        <dbReference type="Proteomes" id="UP001596174"/>
    </source>
</evidence>
<feature type="transmembrane region" description="Helical" evidence="1">
    <location>
        <begin position="398"/>
        <end position="422"/>
    </location>
</feature>
<comment type="caution">
    <text evidence="2">The sequence shown here is derived from an EMBL/GenBank/DDBJ whole genome shotgun (WGS) entry which is preliminary data.</text>
</comment>
<name>A0ABW1FXH7_9ACTN</name>
<feature type="transmembrane region" description="Helical" evidence="1">
    <location>
        <begin position="362"/>
        <end position="386"/>
    </location>
</feature>
<protein>
    <submittedName>
        <fullName evidence="2">DUF6350 family protein</fullName>
    </submittedName>
</protein>
<keyword evidence="1" id="KW-0812">Transmembrane</keyword>